<organism evidence="13 14">
    <name type="scientific">Chitinophaga filiformis</name>
    <name type="common">Myxococcus filiformis</name>
    <name type="synonym">Flexibacter filiformis</name>
    <dbReference type="NCBI Taxonomy" id="104663"/>
    <lineage>
        <taxon>Bacteria</taxon>
        <taxon>Pseudomonadati</taxon>
        <taxon>Bacteroidota</taxon>
        <taxon>Chitinophagia</taxon>
        <taxon>Chitinophagales</taxon>
        <taxon>Chitinophagaceae</taxon>
        <taxon>Chitinophaga</taxon>
    </lineage>
</organism>
<dbReference type="NCBIfam" id="TIGR04056">
    <property type="entry name" value="OMP_RagA_SusC"/>
    <property type="match status" value="1"/>
</dbReference>
<evidence type="ECO:0000256" key="3">
    <source>
        <dbReference type="ARBA" id="ARBA00022452"/>
    </source>
</evidence>
<evidence type="ECO:0000259" key="11">
    <source>
        <dbReference type="Pfam" id="PF00593"/>
    </source>
</evidence>
<protein>
    <submittedName>
        <fullName evidence="13">TonB-linked outer membrane protein, SusC/RagA family</fullName>
    </submittedName>
</protein>
<feature type="chain" id="PRO_5011672510" evidence="10">
    <location>
        <begin position="29"/>
        <end position="1139"/>
    </location>
</feature>
<evidence type="ECO:0000259" key="12">
    <source>
        <dbReference type="Pfam" id="PF07715"/>
    </source>
</evidence>
<dbReference type="InterPro" id="IPR037066">
    <property type="entry name" value="Plug_dom_sf"/>
</dbReference>
<sequence>MQQKFTHCYARHSLMVLLWLLLPCICLHAQKSVQPGRNVTITNSQISLRDVFNVIEKQTGVTLSFGDLNTSQYVGVKFVSTPIEEALAEMLPPLGLTYEYVKGNKDKIFIRSIVAERRKDTVMVVSVSGVVMDEKGMPLPGASVRLKGTMFGTATKDNGSFTLARVGEHDVIQVSYTGFVTTEMPLAGRTNVKVQLKPGDNSLNETIVTAYGTSTRRALTGAITVVTGEQIQTLPNRSFDKSLQGLVPGLLVTAGNGQPGSAPSNFLLRGIATGGKIDAGATVRNPLIVMDGIPVFQDPARQSSALSSNSSPVSDPIAQLNPSDIESISILKDASAIALYGAKASNGVILITTKKGKLGKTIFNFRHQTDVSSRLKQRVPLLNQQEYLELLFEAYRNSNPGITDTDILADLQITPSPATPKFPTYRDKDGNLSFYPAPDWGKELFSNNEISMANEISLSGGNDKSNFYVNLEYTKQNGVVKNTGYDRKSLRVNYENRPRAWLKIGLNAALSYNVQNYNNGASFDVLQSSSPLNPIYDSSGKFVYNYSWGQTLSGGFLTANPAAEAILNINRNTAYRGLSRLYGEASFLNNFKLNSSVGVDFMLNELKEKIHPSLAVDGSTDAGGKLREENYRTANIINTNTLQYNKQFTNGLNVQFLIGQEAQILTVKSSYVEVRGFSTNPLLDQAQGGILFGAASSDGRQTLLSYFGQLNTGFRNKYFLTSSIRTDGSSRFGRNERFGSYWSIGGSWIASEEIFFKRTKGWLDNFKIRGSFGPAGNSAAIADNLRYDYLSMQQFLNESAVFPRTSGRPSNPGIKWEETFTWNAGLDLQMFKQRVGVTVDVYNRKTKNLIASNIPLGLATGFSTITANIGDMKNSGIELSLMASIIELKNFKWGVSANWSRNSNKLVKSFFSTVMSAGGGLVVNQVDHEYNSFYLPIWAGVNPANGRPMWIDSLGKNTEDYYAAKQKYVGKPQPDGFGSITNTFSWKGIELAAMLYYQYGSKIYYNGSFLQNDGQNPYINQSKSALNRWQKPGDITLNPRRLLNGVAGAEYDYGTAPSTRFLFNGDFIRLANISLTYNLNKGMLQHLHLDGAKVFIQAHNLALWTRYSGDDPENVNVFGNGNFLYPQQRSYSIGLNATF</sequence>
<dbReference type="InterPro" id="IPR012910">
    <property type="entry name" value="Plug_dom"/>
</dbReference>
<comment type="similarity">
    <text evidence="8 9">Belongs to the TonB-dependent receptor family.</text>
</comment>
<reference evidence="13 14" key="1">
    <citation type="submission" date="2016-10" db="EMBL/GenBank/DDBJ databases">
        <authorList>
            <person name="de Groot N.N."/>
        </authorList>
    </citation>
    <scope>NUCLEOTIDE SEQUENCE [LARGE SCALE GENOMIC DNA]</scope>
    <source>
        <strain evidence="13 14">DSM 527</strain>
    </source>
</reference>
<dbReference type="NCBIfam" id="TIGR04057">
    <property type="entry name" value="SusC_RagA_signa"/>
    <property type="match status" value="1"/>
</dbReference>
<dbReference type="RefSeq" id="WP_089834605.1">
    <property type="nucleotide sequence ID" value="NZ_FNBN01000004.1"/>
</dbReference>
<keyword evidence="6 8" id="KW-0472">Membrane</keyword>
<evidence type="ECO:0000256" key="9">
    <source>
        <dbReference type="RuleBase" id="RU003357"/>
    </source>
</evidence>
<evidence type="ECO:0000313" key="14">
    <source>
        <dbReference type="Proteomes" id="UP000199045"/>
    </source>
</evidence>
<proteinExistence type="inferred from homology"/>
<dbReference type="Pfam" id="PF13715">
    <property type="entry name" value="CarbopepD_reg_2"/>
    <property type="match status" value="1"/>
</dbReference>
<dbReference type="GO" id="GO:0009279">
    <property type="term" value="C:cell outer membrane"/>
    <property type="evidence" value="ECO:0007669"/>
    <property type="project" value="UniProtKB-SubCell"/>
</dbReference>
<dbReference type="InterPro" id="IPR023997">
    <property type="entry name" value="TonB-dep_OMP_SusC/RagA_CS"/>
</dbReference>
<keyword evidence="4 8" id="KW-0812">Transmembrane</keyword>
<dbReference type="SUPFAM" id="SSF49464">
    <property type="entry name" value="Carboxypeptidase regulatory domain-like"/>
    <property type="match status" value="1"/>
</dbReference>
<keyword evidence="5 9" id="KW-0798">TonB box</keyword>
<dbReference type="SUPFAM" id="SSF56935">
    <property type="entry name" value="Porins"/>
    <property type="match status" value="1"/>
</dbReference>
<gene>
    <name evidence="13" type="ORF">SAMN04488121_104447</name>
</gene>
<keyword evidence="7 8" id="KW-0998">Cell outer membrane</keyword>
<dbReference type="Gene3D" id="2.40.170.20">
    <property type="entry name" value="TonB-dependent receptor, beta-barrel domain"/>
    <property type="match status" value="1"/>
</dbReference>
<keyword evidence="10" id="KW-0732">Signal</keyword>
<evidence type="ECO:0000256" key="5">
    <source>
        <dbReference type="ARBA" id="ARBA00023077"/>
    </source>
</evidence>
<keyword evidence="3 8" id="KW-1134">Transmembrane beta strand</keyword>
<feature type="domain" description="TonB-dependent receptor plug" evidence="12">
    <location>
        <begin position="217"/>
        <end position="348"/>
    </location>
</feature>
<dbReference type="InterPro" id="IPR000531">
    <property type="entry name" value="Beta-barrel_TonB"/>
</dbReference>
<dbReference type="EMBL" id="FNBN01000004">
    <property type="protein sequence ID" value="SDG49027.1"/>
    <property type="molecule type" value="Genomic_DNA"/>
</dbReference>
<dbReference type="InterPro" id="IPR039426">
    <property type="entry name" value="TonB-dep_rcpt-like"/>
</dbReference>
<evidence type="ECO:0000256" key="7">
    <source>
        <dbReference type="ARBA" id="ARBA00023237"/>
    </source>
</evidence>
<evidence type="ECO:0000256" key="8">
    <source>
        <dbReference type="PROSITE-ProRule" id="PRU01360"/>
    </source>
</evidence>
<dbReference type="Gene3D" id="2.170.130.10">
    <property type="entry name" value="TonB-dependent receptor, plug domain"/>
    <property type="match status" value="1"/>
</dbReference>
<dbReference type="InterPro" id="IPR023996">
    <property type="entry name" value="TonB-dep_OMP_SusC/RagA"/>
</dbReference>
<evidence type="ECO:0000313" key="13">
    <source>
        <dbReference type="EMBL" id="SDG49027.1"/>
    </source>
</evidence>
<dbReference type="Pfam" id="PF07715">
    <property type="entry name" value="Plug"/>
    <property type="match status" value="1"/>
</dbReference>
<comment type="subcellular location">
    <subcellularLocation>
        <location evidence="1 8">Cell outer membrane</location>
        <topology evidence="1 8">Multi-pass membrane protein</topology>
    </subcellularLocation>
</comment>
<dbReference type="STRING" id="104663.SAMN04488121_104447"/>
<dbReference type="AlphaFoldDB" id="A0A1G7UNG8"/>
<evidence type="ECO:0000256" key="4">
    <source>
        <dbReference type="ARBA" id="ARBA00022692"/>
    </source>
</evidence>
<dbReference type="Gene3D" id="2.60.40.1120">
    <property type="entry name" value="Carboxypeptidase-like, regulatory domain"/>
    <property type="match status" value="1"/>
</dbReference>
<dbReference type="OrthoDB" id="9768177at2"/>
<dbReference type="Pfam" id="PF00593">
    <property type="entry name" value="TonB_dep_Rec_b-barrel"/>
    <property type="match status" value="1"/>
</dbReference>
<evidence type="ECO:0000256" key="6">
    <source>
        <dbReference type="ARBA" id="ARBA00023136"/>
    </source>
</evidence>
<name>A0A1G7UNG8_CHIFI</name>
<evidence type="ECO:0000256" key="1">
    <source>
        <dbReference type="ARBA" id="ARBA00004571"/>
    </source>
</evidence>
<dbReference type="InterPro" id="IPR008969">
    <property type="entry name" value="CarboxyPept-like_regulatory"/>
</dbReference>
<dbReference type="PROSITE" id="PS52016">
    <property type="entry name" value="TONB_DEPENDENT_REC_3"/>
    <property type="match status" value="1"/>
</dbReference>
<keyword evidence="2 8" id="KW-0813">Transport</keyword>
<evidence type="ECO:0000256" key="10">
    <source>
        <dbReference type="SAM" id="SignalP"/>
    </source>
</evidence>
<accession>A0A1G7UNG8</accession>
<feature type="signal peptide" evidence="10">
    <location>
        <begin position="1"/>
        <end position="28"/>
    </location>
</feature>
<dbReference type="Proteomes" id="UP000199045">
    <property type="component" value="Unassembled WGS sequence"/>
</dbReference>
<dbReference type="InterPro" id="IPR036942">
    <property type="entry name" value="Beta-barrel_TonB_sf"/>
</dbReference>
<evidence type="ECO:0000256" key="2">
    <source>
        <dbReference type="ARBA" id="ARBA00022448"/>
    </source>
</evidence>
<feature type="domain" description="TonB-dependent receptor-like beta-barrel" evidence="11">
    <location>
        <begin position="579"/>
        <end position="940"/>
    </location>
</feature>